<dbReference type="InterPro" id="IPR036182">
    <property type="entry name" value="PCuAC_sf"/>
</dbReference>
<evidence type="ECO:0000256" key="1">
    <source>
        <dbReference type="SAM" id="SignalP"/>
    </source>
</evidence>
<dbReference type="PANTHER" id="PTHR36302">
    <property type="entry name" value="BLR7088 PROTEIN"/>
    <property type="match status" value="1"/>
</dbReference>
<feature type="chain" id="PRO_5040952415" evidence="1">
    <location>
        <begin position="20"/>
        <end position="140"/>
    </location>
</feature>
<protein>
    <submittedName>
        <fullName evidence="2">Copper chaperone PCu(A)C</fullName>
    </submittedName>
</protein>
<keyword evidence="1" id="KW-0732">Signal</keyword>
<organism evidence="2 3">
    <name type="scientific">Scleromatobacter humisilvae</name>
    <dbReference type="NCBI Taxonomy" id="2897159"/>
    <lineage>
        <taxon>Bacteria</taxon>
        <taxon>Pseudomonadati</taxon>
        <taxon>Pseudomonadota</taxon>
        <taxon>Betaproteobacteria</taxon>
        <taxon>Burkholderiales</taxon>
        <taxon>Sphaerotilaceae</taxon>
        <taxon>Scleromatobacter</taxon>
    </lineage>
</organism>
<comment type="caution">
    <text evidence="2">The sequence shown here is derived from an EMBL/GenBank/DDBJ whole genome shotgun (WGS) entry which is preliminary data.</text>
</comment>
<dbReference type="Pfam" id="PF04314">
    <property type="entry name" value="PCuAC"/>
    <property type="match status" value="1"/>
</dbReference>
<dbReference type="EMBL" id="JAJLJH010000005">
    <property type="protein sequence ID" value="MCK9687752.1"/>
    <property type="molecule type" value="Genomic_DNA"/>
</dbReference>
<dbReference type="RefSeq" id="WP_275683788.1">
    <property type="nucleotide sequence ID" value="NZ_JAJLJH010000005.1"/>
</dbReference>
<evidence type="ECO:0000313" key="3">
    <source>
        <dbReference type="Proteomes" id="UP001139353"/>
    </source>
</evidence>
<sequence>MKIAAFAAVAVFATAAANAQVTVDKPWVRSTVAQQTTTAAYLTITSARGGKLVSASSPVAAAVDVHEMKMDGDLMKMRAVDAVPLPAGQPVEFKPNGLHVMLTGLKAPLKAGDVVPIKLVVEDAKGKRETVDVKAVARQN</sequence>
<dbReference type="Proteomes" id="UP001139353">
    <property type="component" value="Unassembled WGS sequence"/>
</dbReference>
<reference evidence="2" key="1">
    <citation type="submission" date="2021-11" db="EMBL/GenBank/DDBJ databases">
        <title>BS-T2-15 a new species belonging to the Comamonadaceae family isolated from the soil of a French oak forest.</title>
        <authorList>
            <person name="Mieszkin S."/>
            <person name="Alain K."/>
        </authorList>
    </citation>
    <scope>NUCLEOTIDE SEQUENCE</scope>
    <source>
        <strain evidence="2">BS-T2-15</strain>
    </source>
</reference>
<proteinExistence type="predicted"/>
<name>A0A9X2C106_9BURK</name>
<dbReference type="InterPro" id="IPR007410">
    <property type="entry name" value="LpqE-like"/>
</dbReference>
<dbReference type="Gene3D" id="2.60.40.1890">
    <property type="entry name" value="PCu(A)C copper chaperone"/>
    <property type="match status" value="1"/>
</dbReference>
<keyword evidence="3" id="KW-1185">Reference proteome</keyword>
<dbReference type="PANTHER" id="PTHR36302:SF1">
    <property type="entry name" value="COPPER CHAPERONE PCU(A)C"/>
    <property type="match status" value="1"/>
</dbReference>
<evidence type="ECO:0000313" key="2">
    <source>
        <dbReference type="EMBL" id="MCK9687752.1"/>
    </source>
</evidence>
<dbReference type="AlphaFoldDB" id="A0A9X2C106"/>
<feature type="signal peptide" evidence="1">
    <location>
        <begin position="1"/>
        <end position="19"/>
    </location>
</feature>
<dbReference type="InterPro" id="IPR058248">
    <property type="entry name" value="Lxx211020-like"/>
</dbReference>
<dbReference type="SUPFAM" id="SSF110087">
    <property type="entry name" value="DR1885-like metal-binding protein"/>
    <property type="match status" value="1"/>
</dbReference>
<gene>
    <name evidence="2" type="ORF">LPC04_18780</name>
</gene>
<accession>A0A9X2C106</accession>